<evidence type="ECO:0000313" key="2">
    <source>
        <dbReference type="EMBL" id="GFZ30351.1"/>
    </source>
</evidence>
<reference evidence="2 3" key="1">
    <citation type="journal article" date="2021" name="Int. J. Syst. Evol. Microbiol.">
        <title>Clostridium zeae sp. nov., isolated from corn silage.</title>
        <authorList>
            <person name="Kobayashi H."/>
            <person name="Tanizawa Y."/>
            <person name="Yagura M."/>
            <person name="Sakamoto M."/>
            <person name="Ohkuma M."/>
            <person name="Tohno M."/>
        </authorList>
    </citation>
    <scope>NUCLEOTIDE SEQUENCE [LARGE SCALE GENOMIC DNA]</scope>
    <source>
        <strain evidence="2 3">CSC2</strain>
    </source>
</reference>
<protein>
    <submittedName>
        <fullName evidence="2">Uncharacterized protein</fullName>
    </submittedName>
</protein>
<feature type="transmembrane region" description="Helical" evidence="1">
    <location>
        <begin position="14"/>
        <end position="34"/>
    </location>
</feature>
<accession>A0ABQ1E6M0</accession>
<keyword evidence="1" id="KW-1133">Transmembrane helix</keyword>
<gene>
    <name evidence="2" type="ORF">CSC2_08770</name>
</gene>
<keyword evidence="1" id="KW-0472">Membrane</keyword>
<name>A0ABQ1E6M0_9CLOT</name>
<dbReference type="Proteomes" id="UP000663802">
    <property type="component" value="Unassembled WGS sequence"/>
</dbReference>
<evidence type="ECO:0000256" key="1">
    <source>
        <dbReference type="SAM" id="Phobius"/>
    </source>
</evidence>
<sequence>MKFILGKVSNFNHLASFFIYYIFNLIKKSIIIYYNNVKNNKYHYIYVNFRFIKYYGFKRGD</sequence>
<proteinExistence type="predicted"/>
<dbReference type="EMBL" id="BMBA01000001">
    <property type="protein sequence ID" value="GFZ30351.1"/>
    <property type="molecule type" value="Genomic_DNA"/>
</dbReference>
<keyword evidence="3" id="KW-1185">Reference proteome</keyword>
<organism evidence="2 3">
    <name type="scientific">Clostridium zeae</name>
    <dbReference type="NCBI Taxonomy" id="2759022"/>
    <lineage>
        <taxon>Bacteria</taxon>
        <taxon>Bacillati</taxon>
        <taxon>Bacillota</taxon>
        <taxon>Clostridia</taxon>
        <taxon>Eubacteriales</taxon>
        <taxon>Clostridiaceae</taxon>
        <taxon>Clostridium</taxon>
    </lineage>
</organism>
<evidence type="ECO:0000313" key="3">
    <source>
        <dbReference type="Proteomes" id="UP000663802"/>
    </source>
</evidence>
<keyword evidence="1" id="KW-0812">Transmembrane</keyword>
<comment type="caution">
    <text evidence="2">The sequence shown here is derived from an EMBL/GenBank/DDBJ whole genome shotgun (WGS) entry which is preliminary data.</text>
</comment>